<organism evidence="1 2">
    <name type="scientific">Chryseosolibacter indicus</name>
    <dbReference type="NCBI Taxonomy" id="2782351"/>
    <lineage>
        <taxon>Bacteria</taxon>
        <taxon>Pseudomonadati</taxon>
        <taxon>Bacteroidota</taxon>
        <taxon>Cytophagia</taxon>
        <taxon>Cytophagales</taxon>
        <taxon>Chryseotaleaceae</taxon>
        <taxon>Chryseosolibacter</taxon>
    </lineage>
</organism>
<dbReference type="EMBL" id="JAHESD010000014">
    <property type="protein sequence ID" value="MBT1703355.1"/>
    <property type="molecule type" value="Genomic_DNA"/>
</dbReference>
<keyword evidence="2" id="KW-1185">Reference proteome</keyword>
<protein>
    <submittedName>
        <fullName evidence="1">Uncharacterized protein</fullName>
    </submittedName>
</protein>
<dbReference type="Proteomes" id="UP000772618">
    <property type="component" value="Unassembled WGS sequence"/>
</dbReference>
<gene>
    <name evidence="1" type="ORF">KK060_08700</name>
</gene>
<name>A0ABS5VRA2_9BACT</name>
<evidence type="ECO:0000313" key="1">
    <source>
        <dbReference type="EMBL" id="MBT1703355.1"/>
    </source>
</evidence>
<evidence type="ECO:0000313" key="2">
    <source>
        <dbReference type="Proteomes" id="UP000772618"/>
    </source>
</evidence>
<accession>A0ABS5VRA2</accession>
<sequence>MIKGMLHMIDLKTLAEELINCWLTYAMSQPVTFDLAIIFLFVLEYFGIKTAWEFIQKLSFIKATRKGVMMELDAESNTDFIKAA</sequence>
<reference evidence="1 2" key="1">
    <citation type="submission" date="2021-05" db="EMBL/GenBank/DDBJ databases">
        <title>A Polyphasic approach of four new species of the genus Ohtaekwangia: Ohtaekwangia histidinii sp. nov., Ohtaekwangia cretensis sp. nov., Ohtaekwangia indiensis sp. nov., Ohtaekwangia reichenbachii sp. nov. from diverse environment.</title>
        <authorList>
            <person name="Octaviana S."/>
        </authorList>
    </citation>
    <scope>NUCLEOTIDE SEQUENCE [LARGE SCALE GENOMIC DNA]</scope>
    <source>
        <strain evidence="1 2">PWU20</strain>
    </source>
</reference>
<proteinExistence type="predicted"/>
<comment type="caution">
    <text evidence="1">The sequence shown here is derived from an EMBL/GenBank/DDBJ whole genome shotgun (WGS) entry which is preliminary data.</text>
</comment>